<dbReference type="EMBL" id="HG739136">
    <property type="protein sequence ID" value="CDP11139.1"/>
    <property type="molecule type" value="Genomic_DNA"/>
</dbReference>
<evidence type="ECO:0000256" key="3">
    <source>
        <dbReference type="RuleBase" id="RU003682"/>
    </source>
</evidence>
<evidence type="ECO:0000256" key="2">
    <source>
        <dbReference type="ARBA" id="ARBA00023004"/>
    </source>
</evidence>
<dbReference type="STRING" id="49390.A0A068USB5"/>
<keyword evidence="7" id="KW-1185">Reference proteome</keyword>
<protein>
    <recommendedName>
        <fullName evidence="5">Fe2OG dioxygenase domain-containing protein</fullName>
    </recommendedName>
</protein>
<evidence type="ECO:0000313" key="7">
    <source>
        <dbReference type="Proteomes" id="UP000295252"/>
    </source>
</evidence>
<dbReference type="InterPro" id="IPR044861">
    <property type="entry name" value="IPNS-like_FE2OG_OXY"/>
</dbReference>
<feature type="region of interest" description="Disordered" evidence="4">
    <location>
        <begin position="1"/>
        <end position="26"/>
    </location>
</feature>
<dbReference type="GO" id="GO:0016706">
    <property type="term" value="F:2-oxoglutarate-dependent dioxygenase activity"/>
    <property type="evidence" value="ECO:0007669"/>
    <property type="project" value="UniProtKB-ARBA"/>
</dbReference>
<accession>A0A068USB5</accession>
<dbReference type="PhylomeDB" id="A0A068USB5"/>
<dbReference type="Proteomes" id="UP000295252">
    <property type="component" value="Chromosome V"/>
</dbReference>
<evidence type="ECO:0000256" key="1">
    <source>
        <dbReference type="ARBA" id="ARBA00022723"/>
    </source>
</evidence>
<keyword evidence="3" id="KW-0560">Oxidoreductase</keyword>
<dbReference type="PANTHER" id="PTHR47990">
    <property type="entry name" value="2-OXOGLUTARATE (2OG) AND FE(II)-DEPENDENT OXYGENASE SUPERFAMILY PROTEIN-RELATED"/>
    <property type="match status" value="1"/>
</dbReference>
<dbReference type="InParanoid" id="A0A068USB5"/>
<dbReference type="SUPFAM" id="SSF51197">
    <property type="entry name" value="Clavaminate synthase-like"/>
    <property type="match status" value="1"/>
</dbReference>
<organism evidence="6 7">
    <name type="scientific">Coffea canephora</name>
    <name type="common">Robusta coffee</name>
    <dbReference type="NCBI Taxonomy" id="49390"/>
    <lineage>
        <taxon>Eukaryota</taxon>
        <taxon>Viridiplantae</taxon>
        <taxon>Streptophyta</taxon>
        <taxon>Embryophyta</taxon>
        <taxon>Tracheophyta</taxon>
        <taxon>Spermatophyta</taxon>
        <taxon>Magnoliopsida</taxon>
        <taxon>eudicotyledons</taxon>
        <taxon>Gunneridae</taxon>
        <taxon>Pentapetalae</taxon>
        <taxon>asterids</taxon>
        <taxon>lamiids</taxon>
        <taxon>Gentianales</taxon>
        <taxon>Rubiaceae</taxon>
        <taxon>Ixoroideae</taxon>
        <taxon>Gardenieae complex</taxon>
        <taxon>Bertiereae - Coffeeae clade</taxon>
        <taxon>Coffeeae</taxon>
        <taxon>Coffea</taxon>
    </lineage>
</organism>
<dbReference type="GO" id="GO:0002238">
    <property type="term" value="P:response to molecule of fungal origin"/>
    <property type="evidence" value="ECO:0007669"/>
    <property type="project" value="UniProtKB-ARBA"/>
</dbReference>
<dbReference type="Gramene" id="CDP11139">
    <property type="protein sequence ID" value="CDP11139"/>
    <property type="gene ID" value="GSCOC_T00033194001"/>
</dbReference>
<keyword evidence="2 3" id="KW-0408">Iron</keyword>
<dbReference type="InterPro" id="IPR026992">
    <property type="entry name" value="DIOX_N"/>
</dbReference>
<dbReference type="GO" id="GO:0009805">
    <property type="term" value="P:coumarin biosynthetic process"/>
    <property type="evidence" value="ECO:0007669"/>
    <property type="project" value="UniProtKB-ARBA"/>
</dbReference>
<dbReference type="Pfam" id="PF14226">
    <property type="entry name" value="DIOX_N"/>
    <property type="match status" value="1"/>
</dbReference>
<dbReference type="PROSITE" id="PS51471">
    <property type="entry name" value="FE2OG_OXY"/>
    <property type="match status" value="1"/>
</dbReference>
<feature type="compositionally biased region" description="Polar residues" evidence="4">
    <location>
        <begin position="14"/>
        <end position="26"/>
    </location>
</feature>
<reference evidence="7" key="1">
    <citation type="journal article" date="2014" name="Science">
        <title>The coffee genome provides insight into the convergent evolution of caffeine biosynthesis.</title>
        <authorList>
            <person name="Denoeud F."/>
            <person name="Carretero-Paulet L."/>
            <person name="Dereeper A."/>
            <person name="Droc G."/>
            <person name="Guyot R."/>
            <person name="Pietrella M."/>
            <person name="Zheng C."/>
            <person name="Alberti A."/>
            <person name="Anthony F."/>
            <person name="Aprea G."/>
            <person name="Aury J.M."/>
            <person name="Bento P."/>
            <person name="Bernard M."/>
            <person name="Bocs S."/>
            <person name="Campa C."/>
            <person name="Cenci A."/>
            <person name="Combes M.C."/>
            <person name="Crouzillat D."/>
            <person name="Da Silva C."/>
            <person name="Daddiego L."/>
            <person name="De Bellis F."/>
            <person name="Dussert S."/>
            <person name="Garsmeur O."/>
            <person name="Gayraud T."/>
            <person name="Guignon V."/>
            <person name="Jahn K."/>
            <person name="Jamilloux V."/>
            <person name="Joet T."/>
            <person name="Labadie K."/>
            <person name="Lan T."/>
            <person name="Leclercq J."/>
            <person name="Lepelley M."/>
            <person name="Leroy T."/>
            <person name="Li L.T."/>
            <person name="Librado P."/>
            <person name="Lopez L."/>
            <person name="Munoz A."/>
            <person name="Noel B."/>
            <person name="Pallavicini A."/>
            <person name="Perrotta G."/>
            <person name="Poncet V."/>
            <person name="Pot D."/>
            <person name="Priyono X."/>
            <person name="Rigoreau M."/>
            <person name="Rouard M."/>
            <person name="Rozas J."/>
            <person name="Tranchant-Dubreuil C."/>
            <person name="VanBuren R."/>
            <person name="Zhang Q."/>
            <person name="Andrade A.C."/>
            <person name="Argout X."/>
            <person name="Bertrand B."/>
            <person name="de Kochko A."/>
            <person name="Graziosi G."/>
            <person name="Henry R.J."/>
            <person name="Jayarama X."/>
            <person name="Ming R."/>
            <person name="Nagai C."/>
            <person name="Rounsley S."/>
            <person name="Sankoff D."/>
            <person name="Giuliano G."/>
            <person name="Albert V.A."/>
            <person name="Wincker P."/>
            <person name="Lashermes P."/>
        </authorList>
    </citation>
    <scope>NUCLEOTIDE SEQUENCE [LARGE SCALE GENOMIC DNA]</scope>
    <source>
        <strain evidence="7">cv. DH200-94</strain>
    </source>
</reference>
<dbReference type="InterPro" id="IPR027443">
    <property type="entry name" value="IPNS-like_sf"/>
</dbReference>
<proteinExistence type="inferred from homology"/>
<dbReference type="GO" id="GO:0046872">
    <property type="term" value="F:metal ion binding"/>
    <property type="evidence" value="ECO:0007669"/>
    <property type="project" value="UniProtKB-KW"/>
</dbReference>
<dbReference type="Pfam" id="PF03171">
    <property type="entry name" value="2OG-FeII_Oxy"/>
    <property type="match status" value="1"/>
</dbReference>
<dbReference type="InterPro" id="IPR005123">
    <property type="entry name" value="Oxoglu/Fe-dep_dioxygenase_dom"/>
</dbReference>
<keyword evidence="1 3" id="KW-0479">Metal-binding</keyword>
<comment type="similarity">
    <text evidence="3">Belongs to the iron/ascorbate-dependent oxidoreductase family.</text>
</comment>
<feature type="domain" description="Fe2OG dioxygenase" evidence="5">
    <location>
        <begin position="165"/>
        <end position="265"/>
    </location>
</feature>
<dbReference type="InterPro" id="IPR050231">
    <property type="entry name" value="Iron_ascorbate_oxido_reductase"/>
</dbReference>
<name>A0A068USB5_COFCA</name>
<evidence type="ECO:0000256" key="4">
    <source>
        <dbReference type="SAM" id="MobiDB-lite"/>
    </source>
</evidence>
<dbReference type="Gene3D" id="2.60.120.330">
    <property type="entry name" value="B-lactam Antibiotic, Isopenicillin N Synthase, Chain"/>
    <property type="match status" value="1"/>
</dbReference>
<sequence length="314" mass="35508">MAPQTPSLPRIDFSSENSEPGTSSWLSTSKQVKDALENHGFFLVTYDKISSEVKNAFILAMKEFHDLPEEQKSRFTSDKPYLGYFGQARDGKPPILELTAIGDPTSIQAVEGFTNLFRSSGKKDHLREIILSYTKQVAELHELILKMVLEGYGVEKYYESLKESLAYICRVNKYRATEPNERDVAVVPHTDSSFMTILDQNEVNGLEVKSKDGSWVPVDFPPSSFALVAGDGLLAWSNGRIRPKVHRVIMAAEEPRYSIGLFCYTHGIVEAPKDLVDEQHPLLFKPFNHFELVSLTQTKKLYLIEDRLKVLYGV</sequence>
<dbReference type="AlphaFoldDB" id="A0A068USB5"/>
<evidence type="ECO:0000259" key="5">
    <source>
        <dbReference type="PROSITE" id="PS51471"/>
    </source>
</evidence>
<evidence type="ECO:0000313" key="6">
    <source>
        <dbReference type="EMBL" id="CDP11139.1"/>
    </source>
</evidence>
<gene>
    <name evidence="6" type="ORF">GSCOC_T00033194001</name>
</gene>